<feature type="domain" description="Lipocalin/cytosolic fatty-acid binding" evidence="2">
    <location>
        <begin position="6"/>
        <end position="133"/>
    </location>
</feature>
<protein>
    <recommendedName>
        <fullName evidence="2">Lipocalin/cytosolic fatty-acid binding domain-containing protein</fullName>
    </recommendedName>
</protein>
<dbReference type="PRINTS" id="PR00178">
    <property type="entry name" value="FATTYACIDBP"/>
</dbReference>
<dbReference type="GO" id="GO:0008289">
    <property type="term" value="F:lipid binding"/>
    <property type="evidence" value="ECO:0007669"/>
    <property type="project" value="InterPro"/>
</dbReference>
<organism evidence="3 4">
    <name type="scientific">Eleutherodactylus coqui</name>
    <name type="common">Puerto Rican coqui</name>
    <dbReference type="NCBI Taxonomy" id="57060"/>
    <lineage>
        <taxon>Eukaryota</taxon>
        <taxon>Metazoa</taxon>
        <taxon>Chordata</taxon>
        <taxon>Craniata</taxon>
        <taxon>Vertebrata</taxon>
        <taxon>Euteleostomi</taxon>
        <taxon>Amphibia</taxon>
        <taxon>Batrachia</taxon>
        <taxon>Anura</taxon>
        <taxon>Neobatrachia</taxon>
        <taxon>Hyloidea</taxon>
        <taxon>Eleutherodactylidae</taxon>
        <taxon>Eleutherodactylinae</taxon>
        <taxon>Eleutherodactylus</taxon>
        <taxon>Eleutherodactylus</taxon>
    </lineage>
</organism>
<sequence>MAEVFNGKFELASQENLEEYLKALNLNIALRKIVILLRPEKEFIVDGNHIIIRTLSTFRNYIMDFTLGEEFEEDLGAIDGRICKTTVTWEGNKLICVQKGEVPNRGWKQWMEGNVLYAELTAGDAVCMQTFRRV</sequence>
<dbReference type="FunFam" id="2.40.128.20:FF:000001">
    <property type="entry name" value="Fatty acid-binding protein, adipocyte"/>
    <property type="match status" value="1"/>
</dbReference>
<dbReference type="PANTHER" id="PTHR11955">
    <property type="entry name" value="FATTY ACID BINDING PROTEIN"/>
    <property type="match status" value="1"/>
</dbReference>
<evidence type="ECO:0000313" key="4">
    <source>
        <dbReference type="Proteomes" id="UP000770717"/>
    </source>
</evidence>
<evidence type="ECO:0000256" key="1">
    <source>
        <dbReference type="ARBA" id="ARBA00008390"/>
    </source>
</evidence>
<name>A0A8J6K9G4_ELECQ</name>
<evidence type="ECO:0000313" key="3">
    <source>
        <dbReference type="EMBL" id="KAG9484732.1"/>
    </source>
</evidence>
<proteinExistence type="inferred from homology"/>
<reference evidence="3" key="1">
    <citation type="thesis" date="2020" institute="ProQuest LLC" country="789 East Eisenhower Parkway, Ann Arbor, MI, USA">
        <title>Comparative Genomics and Chromosome Evolution.</title>
        <authorList>
            <person name="Mudd A.B."/>
        </authorList>
    </citation>
    <scope>NUCLEOTIDE SEQUENCE</scope>
    <source>
        <strain evidence="3">HN-11 Male</strain>
        <tissue evidence="3">Kidney and liver</tissue>
    </source>
</reference>
<comment type="similarity">
    <text evidence="1">Belongs to the calycin superfamily. Fatty-acid binding protein (FABP) family.</text>
</comment>
<dbReference type="SUPFAM" id="SSF50814">
    <property type="entry name" value="Lipocalins"/>
    <property type="match status" value="1"/>
</dbReference>
<keyword evidence="4" id="KW-1185">Reference proteome</keyword>
<dbReference type="InterPro" id="IPR000566">
    <property type="entry name" value="Lipocln_cytosolic_FA-bd_dom"/>
</dbReference>
<dbReference type="EMBL" id="WNTK01000004">
    <property type="protein sequence ID" value="KAG9484732.1"/>
    <property type="molecule type" value="Genomic_DNA"/>
</dbReference>
<dbReference type="InterPro" id="IPR012674">
    <property type="entry name" value="Calycin"/>
</dbReference>
<comment type="caution">
    <text evidence="3">The sequence shown here is derived from an EMBL/GenBank/DDBJ whole genome shotgun (WGS) entry which is preliminary data.</text>
</comment>
<dbReference type="AlphaFoldDB" id="A0A8J6K9G4"/>
<dbReference type="InterPro" id="IPR000463">
    <property type="entry name" value="Fatty_acid-bd"/>
</dbReference>
<gene>
    <name evidence="3" type="ORF">GDO78_008045</name>
</gene>
<dbReference type="Pfam" id="PF00061">
    <property type="entry name" value="Lipocalin"/>
    <property type="match status" value="1"/>
</dbReference>
<evidence type="ECO:0000259" key="2">
    <source>
        <dbReference type="Pfam" id="PF00061"/>
    </source>
</evidence>
<dbReference type="InterPro" id="IPR031259">
    <property type="entry name" value="ILBP"/>
</dbReference>
<dbReference type="OrthoDB" id="354351at2759"/>
<accession>A0A8J6K9G4</accession>
<dbReference type="Proteomes" id="UP000770717">
    <property type="component" value="Unassembled WGS sequence"/>
</dbReference>
<dbReference type="Gene3D" id="2.40.128.20">
    <property type="match status" value="1"/>
</dbReference>